<evidence type="ECO:0000313" key="2">
    <source>
        <dbReference type="Proteomes" id="UP001060085"/>
    </source>
</evidence>
<gene>
    <name evidence="1" type="ORF">M9H77_27795</name>
</gene>
<proteinExistence type="predicted"/>
<accession>A0ACC0AEY9</accession>
<protein>
    <submittedName>
        <fullName evidence="1">Uncharacterized protein</fullName>
    </submittedName>
</protein>
<keyword evidence="2" id="KW-1185">Reference proteome</keyword>
<sequence>MNIGATHPIRVVLFWDLEHARDTYCPYFTRVVKKTWTFTRMITHDELVRKILKHRGMDPNLWRMVFDEPSILYPEVEKDDDDNDDADKDYDVSNMGSEEQIDDLIESGTIRLLDWNDAMIDIQLGMRFVVKIQEHTNKHRNMTSKFISKLILHLVANDPEIPVSNVIQEVQVLLQTKYTLLCSHVFADNGTRPDAYMSDIYSMETYKRKSNFYPFGHEDFWRDAPYNLTFYPLHMNNQRDRKQGTRFQGK</sequence>
<evidence type="ECO:0000313" key="1">
    <source>
        <dbReference type="EMBL" id="KAI5659002.1"/>
    </source>
</evidence>
<comment type="caution">
    <text evidence="1">The sequence shown here is derived from an EMBL/GenBank/DDBJ whole genome shotgun (WGS) entry which is preliminary data.</text>
</comment>
<name>A0ACC0AEY9_CATRO</name>
<organism evidence="1 2">
    <name type="scientific">Catharanthus roseus</name>
    <name type="common">Madagascar periwinkle</name>
    <name type="synonym">Vinca rosea</name>
    <dbReference type="NCBI Taxonomy" id="4058"/>
    <lineage>
        <taxon>Eukaryota</taxon>
        <taxon>Viridiplantae</taxon>
        <taxon>Streptophyta</taxon>
        <taxon>Embryophyta</taxon>
        <taxon>Tracheophyta</taxon>
        <taxon>Spermatophyta</taxon>
        <taxon>Magnoliopsida</taxon>
        <taxon>eudicotyledons</taxon>
        <taxon>Gunneridae</taxon>
        <taxon>Pentapetalae</taxon>
        <taxon>asterids</taxon>
        <taxon>lamiids</taxon>
        <taxon>Gentianales</taxon>
        <taxon>Apocynaceae</taxon>
        <taxon>Rauvolfioideae</taxon>
        <taxon>Vinceae</taxon>
        <taxon>Catharanthinae</taxon>
        <taxon>Catharanthus</taxon>
    </lineage>
</organism>
<dbReference type="EMBL" id="CM044706">
    <property type="protein sequence ID" value="KAI5659002.1"/>
    <property type="molecule type" value="Genomic_DNA"/>
</dbReference>
<dbReference type="Proteomes" id="UP001060085">
    <property type="component" value="Linkage Group LG06"/>
</dbReference>
<reference evidence="2" key="1">
    <citation type="journal article" date="2023" name="Nat. Plants">
        <title>Single-cell RNA sequencing provides a high-resolution roadmap for understanding the multicellular compartmentation of specialized metabolism.</title>
        <authorList>
            <person name="Sun S."/>
            <person name="Shen X."/>
            <person name="Li Y."/>
            <person name="Li Y."/>
            <person name="Wang S."/>
            <person name="Li R."/>
            <person name="Zhang H."/>
            <person name="Shen G."/>
            <person name="Guo B."/>
            <person name="Wei J."/>
            <person name="Xu J."/>
            <person name="St-Pierre B."/>
            <person name="Chen S."/>
            <person name="Sun C."/>
        </authorList>
    </citation>
    <scope>NUCLEOTIDE SEQUENCE [LARGE SCALE GENOMIC DNA]</scope>
</reference>